<dbReference type="CDD" id="cd07715">
    <property type="entry name" value="TaR3-like_MBL-fold"/>
    <property type="match status" value="1"/>
</dbReference>
<dbReference type="Proteomes" id="UP000095200">
    <property type="component" value="Unassembled WGS sequence"/>
</dbReference>
<dbReference type="STRING" id="1592317.DPF_1056"/>
<dbReference type="GO" id="GO:0016787">
    <property type="term" value="F:hydrolase activity"/>
    <property type="evidence" value="ECO:0007669"/>
    <property type="project" value="UniProtKB-KW"/>
</dbReference>
<dbReference type="Gene3D" id="3.60.15.10">
    <property type="entry name" value="Ribonuclease Z/Hydroxyacylglutathione hydrolase-like"/>
    <property type="match status" value="1"/>
</dbReference>
<dbReference type="PANTHER" id="PTHR42663">
    <property type="entry name" value="HYDROLASE C777.06C-RELATED-RELATED"/>
    <property type="match status" value="1"/>
</dbReference>
<dbReference type="Pfam" id="PF12706">
    <property type="entry name" value="Lactamase_B_2"/>
    <property type="match status" value="1"/>
</dbReference>
<dbReference type="SMART" id="SM00849">
    <property type="entry name" value="Lactamase_B"/>
    <property type="match status" value="1"/>
</dbReference>
<dbReference type="RefSeq" id="WP_069857840.1">
    <property type="nucleotide sequence ID" value="NZ_BDFE01000015.1"/>
</dbReference>
<evidence type="ECO:0000313" key="3">
    <source>
        <dbReference type="Proteomes" id="UP000095200"/>
    </source>
</evidence>
<dbReference type="AlphaFoldDB" id="A0A194AGL3"/>
<dbReference type="OrthoDB" id="9803916at2"/>
<evidence type="ECO:0000313" key="2">
    <source>
        <dbReference type="EMBL" id="GAU08350.1"/>
    </source>
</evidence>
<proteinExistence type="predicted"/>
<reference evidence="3" key="1">
    <citation type="submission" date="2016-06" db="EMBL/GenBank/DDBJ databases">
        <title>Draft genome sequence of Desulfoplanes formicivorans strain Pf12B.</title>
        <authorList>
            <person name="Watanabe M."/>
            <person name="Kojima H."/>
            <person name="Fukui M."/>
        </authorList>
    </citation>
    <scope>NUCLEOTIDE SEQUENCE [LARGE SCALE GENOMIC DNA]</scope>
    <source>
        <strain evidence="3">Pf12B</strain>
    </source>
</reference>
<protein>
    <submittedName>
        <fullName evidence="2">Metal-dependent hydrolase</fullName>
    </submittedName>
</protein>
<dbReference type="EMBL" id="BDFE01000015">
    <property type="protein sequence ID" value="GAU08350.1"/>
    <property type="molecule type" value="Genomic_DNA"/>
</dbReference>
<evidence type="ECO:0000259" key="1">
    <source>
        <dbReference type="SMART" id="SM00849"/>
    </source>
</evidence>
<comment type="caution">
    <text evidence="2">The sequence shown here is derived from an EMBL/GenBank/DDBJ whole genome shotgun (WGS) entry which is preliminary data.</text>
</comment>
<dbReference type="InterPro" id="IPR036866">
    <property type="entry name" value="RibonucZ/Hydroxyglut_hydro"/>
</dbReference>
<keyword evidence="3" id="KW-1185">Reference proteome</keyword>
<feature type="domain" description="Metallo-beta-lactamase" evidence="1">
    <location>
        <begin position="25"/>
        <end position="202"/>
    </location>
</feature>
<dbReference type="SUPFAM" id="SSF56281">
    <property type="entry name" value="Metallo-hydrolase/oxidoreductase"/>
    <property type="match status" value="1"/>
</dbReference>
<dbReference type="PANTHER" id="PTHR42663:SF4">
    <property type="entry name" value="SLL1036 PROTEIN"/>
    <property type="match status" value="1"/>
</dbReference>
<accession>A0A194AGL3</accession>
<organism evidence="2 3">
    <name type="scientific">Desulfoplanes formicivorans</name>
    <dbReference type="NCBI Taxonomy" id="1592317"/>
    <lineage>
        <taxon>Bacteria</taxon>
        <taxon>Pseudomonadati</taxon>
        <taxon>Thermodesulfobacteriota</taxon>
        <taxon>Desulfovibrionia</taxon>
        <taxon>Desulfovibrionales</taxon>
        <taxon>Desulfoplanaceae</taxon>
        <taxon>Desulfoplanes</taxon>
    </lineage>
</organism>
<keyword evidence="2" id="KW-0378">Hydrolase</keyword>
<dbReference type="InterPro" id="IPR001279">
    <property type="entry name" value="Metallo-B-lactamas"/>
</dbReference>
<name>A0A194AGL3_9BACT</name>
<gene>
    <name evidence="2" type="ORF">DPF_1056</name>
</gene>
<sequence length="280" mass="31730">MLIRCWGARGSIPVSGKQYERYGGDSPCMEVRDRFGGCLIIDCGTGIRRLGMRLMQEGIEQIALIMTHFHWDHVLGLPFFRPLYQSSTRITLYGWPKVQGNVQEKLFHVMAPPHFPVPARDISARITTVSCEHSSLDLGGLHIETIALNHPNQGLGFRITEQGRSFVFLTDNELGKSYENGSSYARFVDFCQGADLLVHDGEYTREEYELTRTWGHSRYEDAVRLAADARVARLGLFHHNQERSDTDIDRIVLHCREILAARGSTVDCFAVAQDMQWTLG</sequence>